<dbReference type="PANTHER" id="PTHR13617">
    <property type="entry name" value="PROTEIN ABHD18"/>
    <property type="match status" value="1"/>
</dbReference>
<keyword evidence="2" id="KW-1185">Reference proteome</keyword>
<protein>
    <submittedName>
        <fullName evidence="1">Protein ABHD18</fullName>
    </submittedName>
</protein>
<dbReference type="InterPro" id="IPR019149">
    <property type="entry name" value="ABHD18"/>
</dbReference>
<dbReference type="Proteomes" id="UP000241890">
    <property type="component" value="Unassembled WGS sequence"/>
</dbReference>
<name>A0A2R5GL49_9STRA</name>
<dbReference type="SUPFAM" id="SSF53474">
    <property type="entry name" value="alpha/beta-Hydrolases"/>
    <property type="match status" value="1"/>
</dbReference>
<dbReference type="AlphaFoldDB" id="A0A2R5GL49"/>
<comment type="caution">
    <text evidence="1">The sequence shown here is derived from an EMBL/GenBank/DDBJ whole genome shotgun (WGS) entry which is preliminary data.</text>
</comment>
<dbReference type="InterPro" id="IPR029058">
    <property type="entry name" value="AB_hydrolase_fold"/>
</dbReference>
<gene>
    <name evidence="1" type="ORF">FCC1311_078572</name>
</gene>
<proteinExistence type="predicted"/>
<dbReference type="Gene3D" id="3.40.50.1820">
    <property type="entry name" value="alpha/beta hydrolase"/>
    <property type="match status" value="1"/>
</dbReference>
<evidence type="ECO:0000313" key="1">
    <source>
        <dbReference type="EMBL" id="GBG31632.1"/>
    </source>
</evidence>
<dbReference type="OrthoDB" id="9987145at2759"/>
<sequence>MFWDLLSRAAGAVDLTVPYFLTSGLMCDGWGDVDDDTDQLLAHEMRERGTGMFPDIKELTFADGSKPHDETRIGSFTSPCATWLPQESQTGYVMIVSPPATKGPVRGVVVLVAPISDEGFTFRHRLVAAPLARQGFVSLILQSPFFGRRQLNGQKNFFMRTANMMLLQIPTVSIEAAKLVKYARLAFPGVPLGLAGMSVGGCSAASAFPSAVKEIQSIDGSGESTPLVLCGFVPPSQCSILFSSRFSRLFDYGALTLDRPGYRTVEDVKARLAERFQTHDATTCFDLLRGQDFCPSPRLTFSLLCAKHDYVVVREDTMRLYEAGRAVIADIRLRFLSGGHLSNIAQTSQIMPHAIVESFQAPDPSFTNAAAVAEKVQDDSQQLSPRSRL</sequence>
<dbReference type="Pfam" id="PF09752">
    <property type="entry name" value="ABHD18"/>
    <property type="match status" value="1"/>
</dbReference>
<organism evidence="1 2">
    <name type="scientific">Hondaea fermentalgiana</name>
    <dbReference type="NCBI Taxonomy" id="2315210"/>
    <lineage>
        <taxon>Eukaryota</taxon>
        <taxon>Sar</taxon>
        <taxon>Stramenopiles</taxon>
        <taxon>Bigyra</taxon>
        <taxon>Labyrinthulomycetes</taxon>
        <taxon>Thraustochytrida</taxon>
        <taxon>Thraustochytriidae</taxon>
        <taxon>Hondaea</taxon>
    </lineage>
</organism>
<evidence type="ECO:0000313" key="2">
    <source>
        <dbReference type="Proteomes" id="UP000241890"/>
    </source>
</evidence>
<accession>A0A2R5GL49</accession>
<dbReference type="PANTHER" id="PTHR13617:SF14">
    <property type="entry name" value="PROTEIN ABHD18"/>
    <property type="match status" value="1"/>
</dbReference>
<reference evidence="1 2" key="1">
    <citation type="submission" date="2017-12" db="EMBL/GenBank/DDBJ databases">
        <title>Sequencing, de novo assembly and annotation of complete genome of a new Thraustochytrid species, strain FCC1311.</title>
        <authorList>
            <person name="Sedici K."/>
            <person name="Godart F."/>
            <person name="Aiese Cigliano R."/>
            <person name="Sanseverino W."/>
            <person name="Barakat M."/>
            <person name="Ortet P."/>
            <person name="Marechal E."/>
            <person name="Cagnac O."/>
            <person name="Amato A."/>
        </authorList>
    </citation>
    <scope>NUCLEOTIDE SEQUENCE [LARGE SCALE GENOMIC DNA]</scope>
</reference>
<dbReference type="InParanoid" id="A0A2R5GL49"/>
<dbReference type="EMBL" id="BEYU01000102">
    <property type="protein sequence ID" value="GBG31632.1"/>
    <property type="molecule type" value="Genomic_DNA"/>
</dbReference>